<dbReference type="SUPFAM" id="SSF46689">
    <property type="entry name" value="Homeodomain-like"/>
    <property type="match status" value="2"/>
</dbReference>
<dbReference type="InterPro" id="IPR018060">
    <property type="entry name" value="HTH_AraC"/>
</dbReference>
<evidence type="ECO:0000256" key="3">
    <source>
        <dbReference type="ARBA" id="ARBA00023163"/>
    </source>
</evidence>
<dbReference type="Pfam" id="PF12833">
    <property type="entry name" value="HTH_18"/>
    <property type="match status" value="1"/>
</dbReference>
<sequence>MSLHRQSYFSNHPVLRTRDLDEARFKVSQRFCDHRLDVSNRNSQLSVTHNAVRGQHLSVNYLSYGAEVTVDPGELGSFYLFQMPLSGKASVAHRGDEMTAHVGVGTILNPDRSALLRWGESCQKLLFQIDSAHLETVARNLTGAPPPGPIRFDMKVDFTRPNGKKLQRAFAACAAAIENGGLFQRPLSGSDLQVEHDLVYALLTLQRSNISHIIARSDGGTRPRDIRHALEFMHANLAEQITVLDIAAAAEVNVRTLQKSFLRVFQKTPMQVLRDTRLDAAHYLLHARRDVPSVSEAAYSCGFSHMGRFASYYRTRFGHTPCKRM</sequence>
<dbReference type="Pfam" id="PF14525">
    <property type="entry name" value="AraC_binding_2"/>
    <property type="match status" value="1"/>
</dbReference>
<dbReference type="EMBL" id="CP085144">
    <property type="protein sequence ID" value="UOA15833.1"/>
    <property type="molecule type" value="Genomic_DNA"/>
</dbReference>
<evidence type="ECO:0000313" key="6">
    <source>
        <dbReference type="Proteomes" id="UP000831019"/>
    </source>
</evidence>
<evidence type="ECO:0000256" key="1">
    <source>
        <dbReference type="ARBA" id="ARBA00023015"/>
    </source>
</evidence>
<dbReference type="InterPro" id="IPR035418">
    <property type="entry name" value="AraC-bd_2"/>
</dbReference>
<feature type="domain" description="HTH araC/xylS-type" evidence="4">
    <location>
        <begin position="227"/>
        <end position="325"/>
    </location>
</feature>
<dbReference type="Gene3D" id="1.10.10.60">
    <property type="entry name" value="Homeodomain-like"/>
    <property type="match status" value="1"/>
</dbReference>
<dbReference type="InterPro" id="IPR009057">
    <property type="entry name" value="Homeodomain-like_sf"/>
</dbReference>
<dbReference type="PANTHER" id="PTHR46796:SF6">
    <property type="entry name" value="ARAC SUBFAMILY"/>
    <property type="match status" value="1"/>
</dbReference>
<dbReference type="PANTHER" id="PTHR46796">
    <property type="entry name" value="HTH-TYPE TRANSCRIPTIONAL ACTIVATOR RHAS-RELATED"/>
    <property type="match status" value="1"/>
</dbReference>
<evidence type="ECO:0000313" key="5">
    <source>
        <dbReference type="EMBL" id="UOA15833.1"/>
    </source>
</evidence>
<keyword evidence="2" id="KW-0238">DNA-binding</keyword>
<proteinExistence type="predicted"/>
<dbReference type="InterPro" id="IPR018062">
    <property type="entry name" value="HTH_AraC-typ_CS"/>
</dbReference>
<evidence type="ECO:0000259" key="4">
    <source>
        <dbReference type="PROSITE" id="PS01124"/>
    </source>
</evidence>
<protein>
    <submittedName>
        <fullName evidence="5">HTH-type transcriptional activator RhaS</fullName>
    </submittedName>
</protein>
<dbReference type="Proteomes" id="UP000831019">
    <property type="component" value="Chromosome"/>
</dbReference>
<evidence type="ECO:0000256" key="2">
    <source>
        <dbReference type="ARBA" id="ARBA00023125"/>
    </source>
</evidence>
<dbReference type="SMART" id="SM00342">
    <property type="entry name" value="HTH_ARAC"/>
    <property type="match status" value="1"/>
</dbReference>
<dbReference type="PROSITE" id="PS00041">
    <property type="entry name" value="HTH_ARAC_FAMILY_1"/>
    <property type="match status" value="1"/>
</dbReference>
<dbReference type="RefSeq" id="WP_243261312.1">
    <property type="nucleotide sequence ID" value="NZ_CP085144.1"/>
</dbReference>
<keyword evidence="6" id="KW-1185">Reference proteome</keyword>
<keyword evidence="1" id="KW-0805">Transcription regulation</keyword>
<name>A0ABY3ZSQ3_9RHOB</name>
<accession>A0ABY3ZSQ3</accession>
<reference evidence="6" key="1">
    <citation type="journal article" date="2022" name="Microorganisms">
        <title>Beyond the ABCs#Discovery of Three New Plasmid Types in Rhodobacterales (RepQ, RepY, RepW).</title>
        <authorList>
            <person name="Freese H.M."/>
            <person name="Ringel V."/>
            <person name="Overmann J."/>
            <person name="Petersen J."/>
        </authorList>
    </citation>
    <scope>NUCLEOTIDE SEQUENCE [LARGE SCALE GENOMIC DNA]</scope>
    <source>
        <strain evidence="6">DSM 109990</strain>
    </source>
</reference>
<organism evidence="5 6">
    <name type="scientific">Sulfitobacter dubius</name>
    <dbReference type="NCBI Taxonomy" id="218673"/>
    <lineage>
        <taxon>Bacteria</taxon>
        <taxon>Pseudomonadati</taxon>
        <taxon>Pseudomonadota</taxon>
        <taxon>Alphaproteobacteria</taxon>
        <taxon>Rhodobacterales</taxon>
        <taxon>Roseobacteraceae</taxon>
        <taxon>Sulfitobacter</taxon>
    </lineage>
</organism>
<dbReference type="PROSITE" id="PS01124">
    <property type="entry name" value="HTH_ARAC_FAMILY_2"/>
    <property type="match status" value="1"/>
</dbReference>
<dbReference type="InterPro" id="IPR050204">
    <property type="entry name" value="AraC_XylS_family_regulators"/>
</dbReference>
<gene>
    <name evidence="5" type="primary">rhaS</name>
    <name evidence="5" type="ORF">DSM109990_02677</name>
</gene>
<keyword evidence="3" id="KW-0804">Transcription</keyword>